<evidence type="ECO:0000256" key="3">
    <source>
        <dbReference type="ARBA" id="ARBA00023125"/>
    </source>
</evidence>
<evidence type="ECO:0000256" key="2">
    <source>
        <dbReference type="ARBA" id="ARBA00023015"/>
    </source>
</evidence>
<dbReference type="InterPro" id="IPR005119">
    <property type="entry name" value="LysR_subst-bd"/>
</dbReference>
<evidence type="ECO:0000313" key="6">
    <source>
        <dbReference type="EMBL" id="NBD22359.1"/>
    </source>
</evidence>
<comment type="caution">
    <text evidence="6">The sequence shown here is derived from an EMBL/GenBank/DDBJ whole genome shotgun (WGS) entry which is preliminary data.</text>
</comment>
<reference evidence="6 7" key="1">
    <citation type="submission" date="2020-01" db="EMBL/GenBank/DDBJ databases">
        <title>Paenibacillus soybeanensis sp. nov. isolated from the nodules of soybean (Glycine max(L.) Merr).</title>
        <authorList>
            <person name="Wang H."/>
        </authorList>
    </citation>
    <scope>NUCLEOTIDE SEQUENCE [LARGE SCALE GENOMIC DNA]</scope>
    <source>
        <strain evidence="6 7">T1</strain>
    </source>
</reference>
<dbReference type="SUPFAM" id="SSF53850">
    <property type="entry name" value="Periplasmic binding protein-like II"/>
    <property type="match status" value="1"/>
</dbReference>
<evidence type="ECO:0000259" key="5">
    <source>
        <dbReference type="PROSITE" id="PS50931"/>
    </source>
</evidence>
<keyword evidence="4" id="KW-0804">Transcription</keyword>
<dbReference type="Gene3D" id="3.40.190.10">
    <property type="entry name" value="Periplasmic binding protein-like II"/>
    <property type="match status" value="2"/>
</dbReference>
<dbReference type="Pfam" id="PF03466">
    <property type="entry name" value="LysR_substrate"/>
    <property type="match status" value="1"/>
</dbReference>
<evidence type="ECO:0000256" key="4">
    <source>
        <dbReference type="ARBA" id="ARBA00023163"/>
    </source>
</evidence>
<keyword evidence="2" id="KW-0805">Transcription regulation</keyword>
<protein>
    <submittedName>
        <fullName evidence="6">LysR family transcriptional regulator</fullName>
    </submittedName>
</protein>
<accession>A0ABW9XID5</accession>
<dbReference type="InterPro" id="IPR036388">
    <property type="entry name" value="WH-like_DNA-bd_sf"/>
</dbReference>
<comment type="similarity">
    <text evidence="1">Belongs to the LysR transcriptional regulatory family.</text>
</comment>
<evidence type="ECO:0000256" key="1">
    <source>
        <dbReference type="ARBA" id="ARBA00009437"/>
    </source>
</evidence>
<name>A0ABW9XID5_9BACL</name>
<feature type="domain" description="HTH lysR-type" evidence="5">
    <location>
        <begin position="1"/>
        <end position="58"/>
    </location>
</feature>
<dbReference type="InterPro" id="IPR036390">
    <property type="entry name" value="WH_DNA-bd_sf"/>
</dbReference>
<keyword evidence="3" id="KW-0238">DNA-binding</keyword>
<dbReference type="Gene3D" id="1.10.10.10">
    <property type="entry name" value="Winged helix-like DNA-binding domain superfamily/Winged helix DNA-binding domain"/>
    <property type="match status" value="1"/>
</dbReference>
<sequence>MNLYGLIVFHHVAVTGSVTKAAEALGISQPAVTAHVRNMAGELGIALLAPKGRGIFLTEAGQRLAANAARLFALQQEIARDMTDYLSGAAGELRLAATSLPAGFYLPERLAAYRAAYPDVAISLKTFHADAALNALLRYEADAAVIEGVILDDPGVSRTLLLEDEYWFVAAPAHPLAGRRFSLKKLANEPFVMREEGSEARNQLLSLCRIRAMSPPKVALQVSGAHESLLAAASGLGLAFVSSLEARAPVARGELARLHVEGTDLRNPILLYTRADEAPVPAALHFVDLLTGRSEPPPQRIGGES</sequence>
<dbReference type="PANTHER" id="PTHR30126:SF40">
    <property type="entry name" value="HTH-TYPE TRANSCRIPTIONAL REGULATOR GLTR"/>
    <property type="match status" value="1"/>
</dbReference>
<evidence type="ECO:0000313" key="7">
    <source>
        <dbReference type="Proteomes" id="UP000665561"/>
    </source>
</evidence>
<dbReference type="RefSeq" id="WP_161740158.1">
    <property type="nucleotide sequence ID" value="NZ_JAAAMV010000001.1"/>
</dbReference>
<organism evidence="6 7">
    <name type="scientific">Paenibacillus glycinis</name>
    <dbReference type="NCBI Taxonomy" id="2697035"/>
    <lineage>
        <taxon>Bacteria</taxon>
        <taxon>Bacillati</taxon>
        <taxon>Bacillota</taxon>
        <taxon>Bacilli</taxon>
        <taxon>Bacillales</taxon>
        <taxon>Paenibacillaceae</taxon>
        <taxon>Paenibacillus</taxon>
    </lineage>
</organism>
<dbReference type="PANTHER" id="PTHR30126">
    <property type="entry name" value="HTH-TYPE TRANSCRIPTIONAL REGULATOR"/>
    <property type="match status" value="1"/>
</dbReference>
<dbReference type="EMBL" id="JAAAMV010000001">
    <property type="protein sequence ID" value="NBD22359.1"/>
    <property type="molecule type" value="Genomic_DNA"/>
</dbReference>
<dbReference type="SUPFAM" id="SSF46785">
    <property type="entry name" value="Winged helix' DNA-binding domain"/>
    <property type="match status" value="1"/>
</dbReference>
<dbReference type="InterPro" id="IPR000847">
    <property type="entry name" value="LysR_HTH_N"/>
</dbReference>
<dbReference type="Pfam" id="PF00126">
    <property type="entry name" value="HTH_1"/>
    <property type="match status" value="1"/>
</dbReference>
<dbReference type="Proteomes" id="UP000665561">
    <property type="component" value="Unassembled WGS sequence"/>
</dbReference>
<proteinExistence type="inferred from homology"/>
<gene>
    <name evidence="6" type="ORF">GT019_00585</name>
</gene>
<keyword evidence="7" id="KW-1185">Reference proteome</keyword>
<dbReference type="PROSITE" id="PS50931">
    <property type="entry name" value="HTH_LYSR"/>
    <property type="match status" value="1"/>
</dbReference>